<sequence length="151" mass="16706">MRMFEDIASQVDLMRVLRERLSVFYVFSNEILGDMLHVRAASFAGPNRLDPRDNPGRYAVPLDLTFCRETLSLGMSLAISETHTHPLVRNSPALGGCGAGVAAYLGVPVPGAKRTLCAMHVQRRPWSDGDIQMMREAARTSATLPYYPPED</sequence>
<reference evidence="4" key="2">
    <citation type="submission" date="2016-10" db="EMBL/GenBank/DDBJ databases">
        <authorList>
            <person name="Varghese N."/>
            <person name="Submissions S."/>
        </authorList>
    </citation>
    <scope>NUCLEOTIDE SEQUENCE [LARGE SCALE GENOMIC DNA]</scope>
    <source>
        <strain evidence="4">DSM 25227</strain>
    </source>
</reference>
<dbReference type="RefSeq" id="WP_146204892.1">
    <property type="nucleotide sequence ID" value="NZ_QGDJ01000011.1"/>
</dbReference>
<proteinExistence type="predicted"/>
<evidence type="ECO:0000313" key="2">
    <source>
        <dbReference type="EMBL" id="SSA49915.1"/>
    </source>
</evidence>
<dbReference type="InterPro" id="IPR029016">
    <property type="entry name" value="GAF-like_dom_sf"/>
</dbReference>
<gene>
    <name evidence="1" type="ORF">BCF38_11183</name>
    <name evidence="2" type="ORF">SAMN05421539_11183</name>
</gene>
<dbReference type="Proteomes" id="UP000251571">
    <property type="component" value="Unassembled WGS sequence"/>
</dbReference>
<name>A0A2Y9B1K5_9RHOB</name>
<protein>
    <submittedName>
        <fullName evidence="2">GAF domain-containing protein</fullName>
    </submittedName>
</protein>
<organism evidence="2 4">
    <name type="scientific">Jannaschia seohaensis</name>
    <dbReference type="NCBI Taxonomy" id="475081"/>
    <lineage>
        <taxon>Bacteria</taxon>
        <taxon>Pseudomonadati</taxon>
        <taxon>Pseudomonadota</taxon>
        <taxon>Alphaproteobacteria</taxon>
        <taxon>Rhodobacterales</taxon>
        <taxon>Roseobacteraceae</taxon>
        <taxon>Jannaschia</taxon>
    </lineage>
</organism>
<dbReference type="SUPFAM" id="SSF55781">
    <property type="entry name" value="GAF domain-like"/>
    <property type="match status" value="1"/>
</dbReference>
<dbReference type="AlphaFoldDB" id="A0A2Y9B1K5"/>
<evidence type="ECO:0000313" key="4">
    <source>
        <dbReference type="Proteomes" id="UP000251571"/>
    </source>
</evidence>
<keyword evidence="3" id="KW-1185">Reference proteome</keyword>
<evidence type="ECO:0000313" key="1">
    <source>
        <dbReference type="EMBL" id="PWJ15066.1"/>
    </source>
</evidence>
<dbReference type="OrthoDB" id="9816309at2"/>
<dbReference type="Proteomes" id="UP000245839">
    <property type="component" value="Unassembled WGS sequence"/>
</dbReference>
<dbReference type="EMBL" id="QGDJ01000011">
    <property type="protein sequence ID" value="PWJ15066.1"/>
    <property type="molecule type" value="Genomic_DNA"/>
</dbReference>
<reference evidence="2" key="1">
    <citation type="submission" date="2016-10" db="EMBL/GenBank/DDBJ databases">
        <authorList>
            <person name="Cai Z."/>
        </authorList>
    </citation>
    <scope>NUCLEOTIDE SEQUENCE [LARGE SCALE GENOMIC DNA]</scope>
    <source>
        <strain evidence="2">DSM 25227</strain>
    </source>
</reference>
<evidence type="ECO:0000313" key="3">
    <source>
        <dbReference type="Proteomes" id="UP000245839"/>
    </source>
</evidence>
<dbReference type="Gene3D" id="3.30.450.40">
    <property type="match status" value="1"/>
</dbReference>
<accession>A0A2Y9B1K5</accession>
<reference evidence="1 3" key="3">
    <citation type="submission" date="2018-03" db="EMBL/GenBank/DDBJ databases">
        <title>Genomic Encyclopedia of Archaeal and Bacterial Type Strains, Phase II (KMG-II): from individual species to whole genera.</title>
        <authorList>
            <person name="Goeker M."/>
        </authorList>
    </citation>
    <scope>NUCLEOTIDE SEQUENCE [LARGE SCALE GENOMIC DNA]</scope>
    <source>
        <strain evidence="1 3">DSM 25227</strain>
    </source>
</reference>
<dbReference type="EMBL" id="UETC01000011">
    <property type="protein sequence ID" value="SSA49915.1"/>
    <property type="molecule type" value="Genomic_DNA"/>
</dbReference>